<proteinExistence type="predicted"/>
<gene>
    <name evidence="1" type="ORF">TNCV_4066721</name>
</gene>
<accession>A0A8X7BHD5</accession>
<keyword evidence="2" id="KW-1185">Reference proteome</keyword>
<evidence type="ECO:0000313" key="2">
    <source>
        <dbReference type="Proteomes" id="UP000887159"/>
    </source>
</evidence>
<dbReference type="EMBL" id="BMAU01021392">
    <property type="protein sequence ID" value="GFY30422.1"/>
    <property type="molecule type" value="Genomic_DNA"/>
</dbReference>
<reference evidence="1" key="1">
    <citation type="submission" date="2020-08" db="EMBL/GenBank/DDBJ databases">
        <title>Multicomponent nature underlies the extraordinary mechanical properties of spider dragline silk.</title>
        <authorList>
            <person name="Kono N."/>
            <person name="Nakamura H."/>
            <person name="Mori M."/>
            <person name="Yoshida Y."/>
            <person name="Ohtoshi R."/>
            <person name="Malay A.D."/>
            <person name="Moran D.A.P."/>
            <person name="Tomita M."/>
            <person name="Numata K."/>
            <person name="Arakawa K."/>
        </authorList>
    </citation>
    <scope>NUCLEOTIDE SEQUENCE</scope>
</reference>
<dbReference type="AlphaFoldDB" id="A0A8X7BHD5"/>
<sequence>MSLNRFLGQYEQLSQLERGRIIGMMAAGWLKRRVARQLGRSDCVVRRCTGSSFTGASVSSRTLRRHLSERHLAPITGVALDDHPLTPPFEVVPSMRKLDCSGMEPGRL</sequence>
<dbReference type="Proteomes" id="UP000887159">
    <property type="component" value="Unassembled WGS sequence"/>
</dbReference>
<organism evidence="1 2">
    <name type="scientific">Trichonephila clavipes</name>
    <name type="common">Golden silk orbweaver</name>
    <name type="synonym">Nephila clavipes</name>
    <dbReference type="NCBI Taxonomy" id="2585209"/>
    <lineage>
        <taxon>Eukaryota</taxon>
        <taxon>Metazoa</taxon>
        <taxon>Ecdysozoa</taxon>
        <taxon>Arthropoda</taxon>
        <taxon>Chelicerata</taxon>
        <taxon>Arachnida</taxon>
        <taxon>Araneae</taxon>
        <taxon>Araneomorphae</taxon>
        <taxon>Entelegynae</taxon>
        <taxon>Araneoidea</taxon>
        <taxon>Nephilidae</taxon>
        <taxon>Trichonephila</taxon>
    </lineage>
</organism>
<protein>
    <submittedName>
        <fullName evidence="1">Uncharacterized protein</fullName>
    </submittedName>
</protein>
<comment type="caution">
    <text evidence="1">The sequence shown here is derived from an EMBL/GenBank/DDBJ whole genome shotgun (WGS) entry which is preliminary data.</text>
</comment>
<evidence type="ECO:0000313" key="1">
    <source>
        <dbReference type="EMBL" id="GFY30422.1"/>
    </source>
</evidence>
<name>A0A8X7BHD5_TRICX</name>
<dbReference type="Gene3D" id="1.10.10.60">
    <property type="entry name" value="Homeodomain-like"/>
    <property type="match status" value="1"/>
</dbReference>